<feature type="compositionally biased region" description="Basic residues" evidence="1">
    <location>
        <begin position="662"/>
        <end position="674"/>
    </location>
</feature>
<feature type="compositionally biased region" description="Polar residues" evidence="1">
    <location>
        <begin position="536"/>
        <end position="575"/>
    </location>
</feature>
<organism evidence="2 3">
    <name type="scientific">Corynespora cassiicola Philippines</name>
    <dbReference type="NCBI Taxonomy" id="1448308"/>
    <lineage>
        <taxon>Eukaryota</taxon>
        <taxon>Fungi</taxon>
        <taxon>Dikarya</taxon>
        <taxon>Ascomycota</taxon>
        <taxon>Pezizomycotina</taxon>
        <taxon>Dothideomycetes</taxon>
        <taxon>Pleosporomycetidae</taxon>
        <taxon>Pleosporales</taxon>
        <taxon>Corynesporascaceae</taxon>
        <taxon>Corynespora</taxon>
    </lineage>
</organism>
<feature type="compositionally biased region" description="Pro residues" evidence="1">
    <location>
        <begin position="625"/>
        <end position="641"/>
    </location>
</feature>
<dbReference type="AlphaFoldDB" id="A0A2T2N7T0"/>
<feature type="region of interest" description="Disordered" evidence="1">
    <location>
        <begin position="415"/>
        <end position="507"/>
    </location>
</feature>
<feature type="region of interest" description="Disordered" evidence="1">
    <location>
        <begin position="209"/>
        <end position="256"/>
    </location>
</feature>
<keyword evidence="3" id="KW-1185">Reference proteome</keyword>
<feature type="compositionally biased region" description="Polar residues" evidence="1">
    <location>
        <begin position="492"/>
        <end position="505"/>
    </location>
</feature>
<feature type="region of interest" description="Disordered" evidence="1">
    <location>
        <begin position="1"/>
        <end position="105"/>
    </location>
</feature>
<feature type="region of interest" description="Disordered" evidence="1">
    <location>
        <begin position="272"/>
        <end position="317"/>
    </location>
</feature>
<accession>A0A2T2N7T0</accession>
<feature type="region of interest" description="Disordered" evidence="1">
    <location>
        <begin position="358"/>
        <end position="395"/>
    </location>
</feature>
<evidence type="ECO:0000313" key="3">
    <source>
        <dbReference type="Proteomes" id="UP000240883"/>
    </source>
</evidence>
<feature type="compositionally biased region" description="Polar residues" evidence="1">
    <location>
        <begin position="230"/>
        <end position="245"/>
    </location>
</feature>
<evidence type="ECO:0000256" key="1">
    <source>
        <dbReference type="SAM" id="MobiDB-lite"/>
    </source>
</evidence>
<feature type="compositionally biased region" description="Low complexity" evidence="1">
    <location>
        <begin position="89"/>
        <end position="100"/>
    </location>
</feature>
<feature type="compositionally biased region" description="Polar residues" evidence="1">
    <location>
        <begin position="72"/>
        <end position="82"/>
    </location>
</feature>
<gene>
    <name evidence="2" type="ORF">BS50DRAFT_639534</name>
</gene>
<protein>
    <submittedName>
        <fullName evidence="2">Uncharacterized protein</fullName>
    </submittedName>
</protein>
<feature type="compositionally biased region" description="Polar residues" evidence="1">
    <location>
        <begin position="1"/>
        <end position="16"/>
    </location>
</feature>
<proteinExistence type="predicted"/>
<dbReference type="EMBL" id="KZ678145">
    <property type="protein sequence ID" value="PSN61296.1"/>
    <property type="molecule type" value="Genomic_DNA"/>
</dbReference>
<feature type="compositionally biased region" description="Pro residues" evidence="1">
    <location>
        <begin position="426"/>
        <end position="446"/>
    </location>
</feature>
<name>A0A2T2N7T0_CORCC</name>
<evidence type="ECO:0000313" key="2">
    <source>
        <dbReference type="EMBL" id="PSN61296.1"/>
    </source>
</evidence>
<dbReference type="Proteomes" id="UP000240883">
    <property type="component" value="Unassembled WGS sequence"/>
</dbReference>
<feature type="compositionally biased region" description="Low complexity" evidence="1">
    <location>
        <begin position="457"/>
        <end position="491"/>
    </location>
</feature>
<feature type="region of interest" description="Disordered" evidence="1">
    <location>
        <begin position="519"/>
        <end position="702"/>
    </location>
</feature>
<reference evidence="2 3" key="1">
    <citation type="journal article" date="2018" name="Front. Microbiol.">
        <title>Genome-Wide Analysis of Corynespora cassiicola Leaf Fall Disease Putative Effectors.</title>
        <authorList>
            <person name="Lopez D."/>
            <person name="Ribeiro S."/>
            <person name="Label P."/>
            <person name="Fumanal B."/>
            <person name="Venisse J.S."/>
            <person name="Kohler A."/>
            <person name="de Oliveira R.R."/>
            <person name="Labutti K."/>
            <person name="Lipzen A."/>
            <person name="Lail K."/>
            <person name="Bauer D."/>
            <person name="Ohm R.A."/>
            <person name="Barry K.W."/>
            <person name="Spatafora J."/>
            <person name="Grigoriev I.V."/>
            <person name="Martin F.M."/>
            <person name="Pujade-Renaud V."/>
        </authorList>
    </citation>
    <scope>NUCLEOTIDE SEQUENCE [LARGE SCALE GENOMIC DNA]</scope>
    <source>
        <strain evidence="2 3">Philippines</strain>
    </source>
</reference>
<sequence>MASSENYSQNNNNTQSHDNHCSTDFFLGNVPEEQPPPTAFSLPALRIPSRSSSWESVRPDSPPAPANGPLRVNNQLDHSQSTPEEEDSQPTSPATPSSQSGEDLDMGMTTLLQHGVSTRRARKKGRYYSYALARDDHISLMVGERNHNHKQWTLKDMVEFQKSRVDIVPVGLKDRDEILEQIMYDAARCQQLLLHSERQVSPFNVLRQLTSPTTPKEDGKTDVTQAARLRQSQRTKSAPSLSMMTNPPMDHSRRMASYGNWDHSRRLSSHALSDHPYRSSFHGIPPRTSSYGPPSRTSSHRPPPAHLRHTSSSDVFRTRRQGRHLSVHASQLSRGFTPTHSRLASEVRTFEPNPSVTFDSFLSPHSSGKGEAYRGANNAKNETSGETSGESAENEAFPIKLSRRLSRMASIKKIRASVSPSKEAIPPVPTVPLPTAPLPTATPPRITPANGFTSYPNSSATSYAGSSANSAADSSANSSTANSSANSSATSCADTPTNTPANSSELVVVKPRLVRRLTKQAPLSNMRGAANAAEDSPQNSSSENVGKSEGRSSSTWARRMNRMQSLANIRGNSISMRRDTPHNSSTESIEPSEDRPRSSRAKHVNKMPSSGNVKPNEVRQSPKRSPQPSPQSSPQPSPPQFLPMNCQGLTRQATQPPPQPPKRQKSKLQKRVSKMKSMPSMKLSKSKSKGAPSGNRPPGGGN</sequence>
<dbReference type="OrthoDB" id="3769170at2759"/>
<feature type="compositionally biased region" description="Low complexity" evidence="1">
    <location>
        <begin position="381"/>
        <end position="395"/>
    </location>
</feature>